<protein>
    <submittedName>
        <fullName evidence="2">Uncharacterized protein</fullName>
    </submittedName>
</protein>
<keyword evidence="3" id="KW-1185">Reference proteome</keyword>
<dbReference type="OrthoDB" id="1429481at2"/>
<accession>A0A6N6RL85</accession>
<evidence type="ECO:0000256" key="1">
    <source>
        <dbReference type="SAM" id="SignalP"/>
    </source>
</evidence>
<sequence length="165" mass="18565">MRTLFTTLFVLILSTFASAQFVLGEINEDWFESPYQSGGLFAYLDSTLEGHGGLKVLQRREYTVDRGESPCIIGKSYAGGIYVKEDQGCVEESGSNTWVYLPSETDIDELKAWVEAWNKLYVGEEHGTYSWRGDNFGPPDGEAGCYYSIQKDQYGRIVLELYCGC</sequence>
<feature type="chain" id="PRO_5027109288" evidence="1">
    <location>
        <begin position="20"/>
        <end position="165"/>
    </location>
</feature>
<evidence type="ECO:0000313" key="2">
    <source>
        <dbReference type="EMBL" id="KAB2813981.1"/>
    </source>
</evidence>
<dbReference type="EMBL" id="WBVO01000002">
    <property type="protein sequence ID" value="KAB2813981.1"/>
    <property type="molecule type" value="Genomic_DNA"/>
</dbReference>
<name>A0A6N6RL85_9FLAO</name>
<evidence type="ECO:0000313" key="3">
    <source>
        <dbReference type="Proteomes" id="UP000468650"/>
    </source>
</evidence>
<gene>
    <name evidence="2" type="ORF">F8C67_04675</name>
</gene>
<keyword evidence="1" id="KW-0732">Signal</keyword>
<dbReference type="RefSeq" id="WP_151666649.1">
    <property type="nucleotide sequence ID" value="NZ_WBVO01000002.1"/>
</dbReference>
<organism evidence="2 3">
    <name type="scientific">Phaeocystidibacter luteus</name>
    <dbReference type="NCBI Taxonomy" id="911197"/>
    <lineage>
        <taxon>Bacteria</taxon>
        <taxon>Pseudomonadati</taxon>
        <taxon>Bacteroidota</taxon>
        <taxon>Flavobacteriia</taxon>
        <taxon>Flavobacteriales</taxon>
        <taxon>Phaeocystidibacteraceae</taxon>
        <taxon>Phaeocystidibacter</taxon>
    </lineage>
</organism>
<dbReference type="AlphaFoldDB" id="A0A6N6RL85"/>
<reference evidence="2 3" key="1">
    <citation type="submission" date="2019-09" db="EMBL/GenBank/DDBJ databases">
        <title>Genomes of family Cryomorphaceae.</title>
        <authorList>
            <person name="Bowman J.P."/>
        </authorList>
    </citation>
    <scope>NUCLEOTIDE SEQUENCE [LARGE SCALE GENOMIC DNA]</scope>
    <source>
        <strain evidence="2 3">LMG 25704</strain>
    </source>
</reference>
<proteinExistence type="predicted"/>
<dbReference type="Proteomes" id="UP000468650">
    <property type="component" value="Unassembled WGS sequence"/>
</dbReference>
<comment type="caution">
    <text evidence="2">The sequence shown here is derived from an EMBL/GenBank/DDBJ whole genome shotgun (WGS) entry which is preliminary data.</text>
</comment>
<feature type="signal peptide" evidence="1">
    <location>
        <begin position="1"/>
        <end position="19"/>
    </location>
</feature>